<sequence length="78" mass="8963">MDEEIMSWTEGEASDVEPVRRVPVGRRGEADRTEPDRAECHKECHKVMAMMMFGNSAPFCDISMKTNSKERTVWAEEL</sequence>
<proteinExistence type="predicted"/>
<dbReference type="AlphaFoldDB" id="A0A4Z2EJ18"/>
<feature type="region of interest" description="Disordered" evidence="1">
    <location>
        <begin position="1"/>
        <end position="36"/>
    </location>
</feature>
<dbReference type="Proteomes" id="UP000314294">
    <property type="component" value="Unassembled WGS sequence"/>
</dbReference>
<accession>A0A4Z2EJ18</accession>
<evidence type="ECO:0000313" key="3">
    <source>
        <dbReference type="Proteomes" id="UP000314294"/>
    </source>
</evidence>
<evidence type="ECO:0000256" key="1">
    <source>
        <dbReference type="SAM" id="MobiDB-lite"/>
    </source>
</evidence>
<dbReference type="EMBL" id="SRLO01006674">
    <property type="protein sequence ID" value="TNN28621.1"/>
    <property type="molecule type" value="Genomic_DNA"/>
</dbReference>
<name>A0A4Z2EJ18_9TELE</name>
<organism evidence="2 3">
    <name type="scientific">Liparis tanakae</name>
    <name type="common">Tanaka's snailfish</name>
    <dbReference type="NCBI Taxonomy" id="230148"/>
    <lineage>
        <taxon>Eukaryota</taxon>
        <taxon>Metazoa</taxon>
        <taxon>Chordata</taxon>
        <taxon>Craniata</taxon>
        <taxon>Vertebrata</taxon>
        <taxon>Euteleostomi</taxon>
        <taxon>Actinopterygii</taxon>
        <taxon>Neopterygii</taxon>
        <taxon>Teleostei</taxon>
        <taxon>Neoteleostei</taxon>
        <taxon>Acanthomorphata</taxon>
        <taxon>Eupercaria</taxon>
        <taxon>Perciformes</taxon>
        <taxon>Cottioidei</taxon>
        <taxon>Cottales</taxon>
        <taxon>Liparidae</taxon>
        <taxon>Liparis</taxon>
    </lineage>
</organism>
<gene>
    <name evidence="2" type="ORF">EYF80_061232</name>
</gene>
<protein>
    <submittedName>
        <fullName evidence="2">Uncharacterized protein</fullName>
    </submittedName>
</protein>
<keyword evidence="3" id="KW-1185">Reference proteome</keyword>
<evidence type="ECO:0000313" key="2">
    <source>
        <dbReference type="EMBL" id="TNN28621.1"/>
    </source>
</evidence>
<comment type="caution">
    <text evidence="2">The sequence shown here is derived from an EMBL/GenBank/DDBJ whole genome shotgun (WGS) entry which is preliminary data.</text>
</comment>
<feature type="compositionally biased region" description="Basic and acidic residues" evidence="1">
    <location>
        <begin position="26"/>
        <end position="36"/>
    </location>
</feature>
<reference evidence="2 3" key="1">
    <citation type="submission" date="2019-03" db="EMBL/GenBank/DDBJ databases">
        <title>First draft genome of Liparis tanakae, snailfish: a comprehensive survey of snailfish specific genes.</title>
        <authorList>
            <person name="Kim W."/>
            <person name="Song I."/>
            <person name="Jeong J.-H."/>
            <person name="Kim D."/>
            <person name="Kim S."/>
            <person name="Ryu S."/>
            <person name="Song J.Y."/>
            <person name="Lee S.K."/>
        </authorList>
    </citation>
    <scope>NUCLEOTIDE SEQUENCE [LARGE SCALE GENOMIC DNA]</scope>
    <source>
        <tissue evidence="2">Muscle</tissue>
    </source>
</reference>